<evidence type="ECO:0000256" key="1">
    <source>
        <dbReference type="SAM" id="SignalP"/>
    </source>
</evidence>
<reference evidence="2 3" key="1">
    <citation type="submission" date="2018-04" db="EMBL/GenBank/DDBJ databases">
        <title>Flavobacterium sp. nov., isolated from glacier ice.</title>
        <authorList>
            <person name="Liu Q."/>
            <person name="Xin Y.-H."/>
        </authorList>
    </citation>
    <scope>NUCLEOTIDE SEQUENCE [LARGE SCALE GENOMIC DNA]</scope>
    <source>
        <strain evidence="2 3">RB1R5</strain>
    </source>
</reference>
<keyword evidence="3" id="KW-1185">Reference proteome</keyword>
<dbReference type="Proteomes" id="UP000245449">
    <property type="component" value="Unassembled WGS sequence"/>
</dbReference>
<name>A0A2U1JJM3_9FLAO</name>
<evidence type="ECO:0000313" key="2">
    <source>
        <dbReference type="EMBL" id="PWA05078.1"/>
    </source>
</evidence>
<dbReference type="OrthoDB" id="1236981at2"/>
<dbReference type="NCBIfam" id="TIGR04131">
    <property type="entry name" value="Bac_Flav_CTERM"/>
    <property type="match status" value="1"/>
</dbReference>
<feature type="signal peptide" evidence="1">
    <location>
        <begin position="1"/>
        <end position="30"/>
    </location>
</feature>
<accession>A0A2U1JJM3</accession>
<proteinExistence type="predicted"/>
<comment type="caution">
    <text evidence="2">The sequence shown here is derived from an EMBL/GenBank/DDBJ whole genome shotgun (WGS) entry which is preliminary data.</text>
</comment>
<evidence type="ECO:0000313" key="3">
    <source>
        <dbReference type="Proteomes" id="UP000245449"/>
    </source>
</evidence>
<dbReference type="EMBL" id="QCZI01000009">
    <property type="protein sequence ID" value="PWA05078.1"/>
    <property type="molecule type" value="Genomic_DNA"/>
</dbReference>
<feature type="chain" id="PRO_5015458297" evidence="1">
    <location>
        <begin position="31"/>
        <end position="2401"/>
    </location>
</feature>
<protein>
    <submittedName>
        <fullName evidence="2">Uncharacterized protein</fullName>
    </submittedName>
</protein>
<dbReference type="InterPro" id="IPR026341">
    <property type="entry name" value="T9SS_type_B"/>
</dbReference>
<gene>
    <name evidence="2" type="ORF">DB895_08600</name>
</gene>
<keyword evidence="1" id="KW-0732">Signal</keyword>
<organism evidence="2 3">
    <name type="scientific">Flavobacterium psychrotolerans</name>
    <dbReference type="NCBI Taxonomy" id="2169410"/>
    <lineage>
        <taxon>Bacteria</taxon>
        <taxon>Pseudomonadati</taxon>
        <taxon>Bacteroidota</taxon>
        <taxon>Flavobacteriia</taxon>
        <taxon>Flavobacteriales</taxon>
        <taxon>Flavobacteriaceae</taxon>
        <taxon>Flavobacterium</taxon>
    </lineage>
</organism>
<dbReference type="Pfam" id="PF13585">
    <property type="entry name" value="CHU_C"/>
    <property type="match status" value="1"/>
</dbReference>
<sequence length="2401" mass="246241">MLMRIITLSRKKIFQIFSFSAFFLSLTSISAQCPTVANSNQTFCDLQLPTIGNLVATPNGNGVVWYDTATSVTPLLSSADLINGEDYFADDNSGSCGVRQKVVVTIYLPPTGNSLQGPCVSDLNEATIANFTLVGNNIKWYSGPAGGSPKLLTEVLVNDNIYWASQTNPNTGCETSRYAVRATVSLVPVPTGNPLQKFCNDPSSPPTVANLVASGSNNWYSAPSGGFPLPTTALLVDGKDYYATTVVLPCESATRFQVTVSLGKINKAGTAGTKNICITDVAATAPFNLFNLLGGTPDNTGSWTGPLPTINGNLGTVDVSTLTLPGDYKFTYTVVGDGVCPQAPQTVTITVVPLPVASIAANPTVCSGSSTVVNFTGTPNATATYNVGGGANKTIVLDAGGNATLVTPVLLADVTYNLISVASGILPSCGQVQPQSIVIKVLPLPTVVISPSTTICASSSATVTFTGTPDATVTYTINGGSNQTIVLNSLGLGSIVNTYAATTTFTLVSIATAGMPSCVKILAQSITITVVDPIASVSVPNTTVCSSASPTLNFTGTPNAIVTYKVNGGLDQTIQLDNSGKAAVPTNYVLNTTITLVSVVTTVAPICSKLLNQSIILTVIDPTANVSVDKPIVCSADNNTILTFTGTPNAIITYKVNGGLDQTIILDGSGKVTLATKYGANTTITLVSVVTTGVPGCTKLLNQSITITVIDPTASVSINNATVCSVDNTPVTFTGTPNAIVTYKINGGSDQTIVLDGSGKAILATSYSVNTTITLVSVATTIAPICSKLLNQSITIKVIDPTASVSIDNTTVCSSDNTPVTFTGTPDAIVTYTVNGGANQTITLDGTGKATLATKYGANTTITLVSVATTGVPSCSKLLNQSVTITVIDPTASVSVDNATVCSVDNTPVTFTGTPNAIVTYKINGGSDQTIVLDGSGKATLATSYSVNTTITLVSVVTTGVPSCSKLLNQSITIKVVDPTASVTVDNTTVCSSDNTPVTFTGTPDAIVTYTVNGGADQTITLDGSGKATLATKYGANTTITLVSVVTTGVPSCSKLLNQSITISVIDPMASMSVDNTTICSSGNSTITFTGTPNAIVTYTVNGGLNQTITLNGSGTETLATNYALNTTIILVSVATTGVPSCSKLLNQSITITVADPTASMSVDNSTICSSSNATVTFTGTPDATVTYTINGGGSQTILLNNLGVATITNSYASPTTFDLVSITSSGTPGCSKLLTGSGSITVAVLPLPTADLITASNICLGSDATITFSGTPNATVTYTVNGGSDQSIVLDGAGTAVITTALLATTTYALVKVDSFGSPSCSNPLNKAVTININPLPTVKISSSNTAICSGNNASITFTGTPNSIVTYTINGANSSTINIGSSGVATLNIALIATSKFDLVSIALDGPPSCSQVQSGSTTINVTQPPKAGSNANLSICSGGGEQNLYLLLGSSAQAGGTWKPALASGTGMFDPKVDVSGDYIYTVSGTPPCANDTALVTVTILPASDAGIDRSANLCSNAVPVDLITFLGGTPQTGGTWSPALKSGTGVFDPSIDLAGTYVYTISGVAPCGDDTATITMTITPGPEAGTSQNVVFCQNSAKQDLFSLLGTTAQSGGTWSPALVSGSGIFDPSVDLAGVYTYTLSGTQPCDKDTATVTVTINPIPDAGIDNTVAICSNVNPVDLFSYLLGTPQSGGTWTPALDSGTGMFNPKIDTAGKYTYTVGSTFCTTDSAELTINITHGPDAGLPGTLTLCKTSGTQDLFASLKGAPDLGGTWSPALASGSGIFNPAVDPAGIYTYTLSGNQPCDNDTATVTVTVDPIPNAGTFVGVQKVCTSAGTFDLFTLLKDNQSGGVWTDGANLPLTSSTITISTFTPNTYSYTYTVTNLCGSDFETVQFTVLPNPVLNSSNIAVSSANCKGNNVTVSLSNMVEGSYIIDYYLSIPNELLNQSASVSIDNKGTGFFTINASAVPNDGTTTITISRITNVLSGCTTIVNPNITAQIIIRPSSNLENTNLSIVNICIGSDATVSISNAVGLPDGDYQFNYTVNTIPPGTPSTGITGIVNVLGGSSVSPFTIPASYLLTATNFNFSINAITSLSSGCNNLSEDANVDFQVFPIPNASGATLNAATACINFSNEVTISGANSLSDGYYDIIYQLSDASTATATVPVLFSSGKGSFMIPGTDLNNSGNVTVTISEIKSQVSSCGTSGSTLIPFAFVVTQLDTPILVSKGNEFCDYEKPTIANLSSNISTSETVVWYDAATGGTAYNTTDLLEDAKVYYAALKSTYGCESLIRLQVTTDLKKCKDLLIPDGFSPNNDNVNDTFEIKNLADAYPNFKLEIFNRYGNVLYKGNINTPFWDGTTSEGGIKLGDSLLPVGVYFYILEFNDGVNSPKQGRIYLSR</sequence>